<evidence type="ECO:0000313" key="11">
    <source>
        <dbReference type="Proteomes" id="UP000284767"/>
    </source>
</evidence>
<proteinExistence type="predicted"/>
<dbReference type="Proteomes" id="UP001297540">
    <property type="component" value="Chromosome"/>
</dbReference>
<protein>
    <submittedName>
        <fullName evidence="2">DUF2845 domain-containing protein</fullName>
    </submittedName>
</protein>
<organism evidence="4 9">
    <name type="scientific">Pseudomonas aeruginosa</name>
    <dbReference type="NCBI Taxonomy" id="287"/>
    <lineage>
        <taxon>Bacteria</taxon>
        <taxon>Pseudomonadati</taxon>
        <taxon>Pseudomonadota</taxon>
        <taxon>Gammaproteobacteria</taxon>
        <taxon>Pseudomonadales</taxon>
        <taxon>Pseudomonadaceae</taxon>
        <taxon>Pseudomonas</taxon>
    </lineage>
</organism>
<reference evidence="2 12" key="5">
    <citation type="submission" date="2019-11" db="EMBL/GenBank/DDBJ databases">
        <title>Genomes of ocular Pseudomonas aeruginosa isolates.</title>
        <authorList>
            <person name="Khan M."/>
            <person name="Rice S.A."/>
            <person name="Willcox M.D.P."/>
            <person name="Stapleton F."/>
        </authorList>
    </citation>
    <scope>NUCLEOTIDE SEQUENCE [LARGE SCALE GENOMIC DNA]</scope>
    <source>
        <strain evidence="2 12">PA221</strain>
    </source>
</reference>
<dbReference type="AlphaFoldDB" id="A0A1Y0GHW2"/>
<dbReference type="EMBL" id="NSNE01000021">
    <property type="protein sequence ID" value="RPM06919.1"/>
    <property type="molecule type" value="Genomic_DNA"/>
</dbReference>
<dbReference type="EMBL" id="WOAD01000122">
    <property type="protein sequence ID" value="MUI39853.1"/>
    <property type="molecule type" value="Genomic_DNA"/>
</dbReference>
<dbReference type="EMBL" id="CP136986">
    <property type="protein sequence ID" value="WOS76956.1"/>
    <property type="molecule type" value="Genomic_DNA"/>
</dbReference>
<evidence type="ECO:0000313" key="4">
    <source>
        <dbReference type="EMBL" id="OTI51429.1"/>
    </source>
</evidence>
<dbReference type="Proteomes" id="UP000644192">
    <property type="component" value="Unassembled WGS sequence"/>
</dbReference>
<evidence type="ECO:0000313" key="2">
    <source>
        <dbReference type="EMBL" id="MUI39853.1"/>
    </source>
</evidence>
<evidence type="ECO:0000313" key="8">
    <source>
        <dbReference type="EMBL" id="WOS76956.1"/>
    </source>
</evidence>
<dbReference type="Proteomes" id="UP000276985">
    <property type="component" value="Unassembled WGS sequence"/>
</dbReference>
<dbReference type="Proteomes" id="UP000194857">
    <property type="component" value="Unassembled WGS sequence"/>
</dbReference>
<feature type="signal peptide" evidence="1">
    <location>
        <begin position="1"/>
        <end position="24"/>
    </location>
</feature>
<feature type="chain" id="PRO_5015072314" evidence="1">
    <location>
        <begin position="25"/>
        <end position="103"/>
    </location>
</feature>
<reference evidence="6 10" key="3">
    <citation type="submission" date="2018-12" db="EMBL/GenBank/DDBJ databases">
        <title>Pseudomonas aeruginosa Diversity Panel.</title>
        <authorList>
            <person name="Snesrud E."/>
            <person name="Mcgann P."/>
        </authorList>
    </citation>
    <scope>NUCLEOTIDE SEQUENCE [LARGE SCALE GENOMIC DNA]</scope>
    <source>
        <strain evidence="6 10">MRSN6241</strain>
    </source>
</reference>
<reference evidence="4 9" key="1">
    <citation type="submission" date="2017-05" db="EMBL/GenBank/DDBJ databases">
        <authorList>
            <person name="Song R."/>
            <person name="Chenine A.L."/>
            <person name="Ruprecht R.M."/>
        </authorList>
    </citation>
    <scope>NUCLEOTIDE SEQUENCE [LARGE SCALE GENOMIC DNA]</scope>
    <source>
        <strain evidence="4 9">S567_C10_BS</strain>
    </source>
</reference>
<reference evidence="7" key="7">
    <citation type="submission" date="2023-06" db="EMBL/GenBank/DDBJ databases">
        <authorList>
            <consortium name="Clinical and Environmental Microbiology Branch: Whole genome sequencing antimicrobial resistance pathogens in the healthcare setting"/>
        </authorList>
    </citation>
    <scope>NUCLEOTIDE SEQUENCE</scope>
    <source>
        <strain evidence="7">2021CK-01020</strain>
    </source>
</reference>
<evidence type="ECO:0000313" key="12">
    <source>
        <dbReference type="Proteomes" id="UP000433532"/>
    </source>
</evidence>
<evidence type="ECO:0000313" key="9">
    <source>
        <dbReference type="Proteomes" id="UP000194857"/>
    </source>
</evidence>
<dbReference type="Proteomes" id="UP000433532">
    <property type="component" value="Unassembled WGS sequence"/>
</dbReference>
<dbReference type="EMBL" id="NFFZ01000093">
    <property type="protein sequence ID" value="OTI51429.1"/>
    <property type="molecule type" value="Genomic_DNA"/>
</dbReference>
<dbReference type="EMBL" id="WXZT01000010">
    <property type="protein sequence ID" value="MZZ13435.1"/>
    <property type="molecule type" value="Genomic_DNA"/>
</dbReference>
<dbReference type="EMBL" id="RXTL01000075">
    <property type="protein sequence ID" value="RTS37921.1"/>
    <property type="molecule type" value="Genomic_DNA"/>
</dbReference>
<evidence type="ECO:0000313" key="10">
    <source>
        <dbReference type="Proteomes" id="UP000276985"/>
    </source>
</evidence>
<keyword evidence="1" id="KW-0732">Signal</keyword>
<evidence type="ECO:0000313" key="3">
    <source>
        <dbReference type="EMBL" id="MZZ13435.1"/>
    </source>
</evidence>
<gene>
    <name evidence="4" type="ORF">CAZ10_38580</name>
    <name evidence="6" type="ORF">DY940_34060</name>
    <name evidence="2" type="ORF">GNQ48_33480</name>
    <name evidence="3" type="ORF">GUL26_14350</name>
    <name evidence="5" type="ORF">IPC1295_27575</name>
    <name evidence="7" type="ORF">L4V69_26145</name>
    <name evidence="8" type="ORF">L4V69_31425</name>
</gene>
<name>A0A1Y0GHW2_PSEAI</name>
<reference evidence="5 11" key="2">
    <citation type="submission" date="2017-08" db="EMBL/GenBank/DDBJ databases">
        <authorList>
            <person name="Feschi L."/>
            <person name="Jeukens J."/>
            <person name="Emond-Rheault J.-G."/>
            <person name="Kukavica-Ibrulj I."/>
            <person name="Boyle B."/>
            <person name="Levesque R.C."/>
        </authorList>
    </citation>
    <scope>NUCLEOTIDE SEQUENCE [LARGE SCALE GENOMIC DNA]</scope>
    <source>
        <strain evidence="5 11">PA-W36</strain>
    </source>
</reference>
<sequence length="103" mass="11048">MLRNISIGVLLAMAAMLDSYGVAAATLRCGSAIVSEGDLIDDVLRKCGNPDSRKVEGPAVDGSGYIVRGAATVENWVYGPRNGWYQKLRFVDGRLVQIKGSMD</sequence>
<evidence type="ECO:0000313" key="6">
    <source>
        <dbReference type="EMBL" id="RTS37921.1"/>
    </source>
</evidence>
<dbReference type="Proteomes" id="UP000284767">
    <property type="component" value="Unassembled WGS sequence"/>
</dbReference>
<accession>A0A1Y0GHW2</accession>
<dbReference type="InterPro" id="IPR021268">
    <property type="entry name" value="DUF2845"/>
</dbReference>
<dbReference type="RefSeq" id="WP_003117074.1">
    <property type="nucleotide sequence ID" value="NZ_AP017302.1"/>
</dbReference>
<reference evidence="7" key="8">
    <citation type="submission" date="2023-10" db="EMBL/GenBank/DDBJ databases">
        <title>Pathogen: clinical or host-associated sample.</title>
        <authorList>
            <person name="Hergert J."/>
            <person name="Casey R."/>
            <person name="Wagner J."/>
            <person name="Young E.L."/>
            <person name="Oakeson K.F."/>
        </authorList>
    </citation>
    <scope>NUCLEOTIDE SEQUENCE</scope>
    <source>
        <strain evidence="7">2021CK-01020</strain>
    </source>
</reference>
<evidence type="ECO:0000256" key="1">
    <source>
        <dbReference type="SAM" id="SignalP"/>
    </source>
</evidence>
<reference evidence="3" key="6">
    <citation type="submission" date="2020-01" db="EMBL/GenBank/DDBJ databases">
        <title>Bacteria Cultured from War Wounds Associated with the Conflict in Eastern Ukraine.</title>
        <authorList>
            <person name="Snesrud E."/>
            <person name="Galac M.R."/>
            <person name="Mc Gann P."/>
            <person name="Valentine K."/>
            <person name="Viacheslav K."/>
        </authorList>
    </citation>
    <scope>NUCLEOTIDE SEQUENCE</scope>
    <source>
        <strain evidence="3">VNMU148</strain>
    </source>
</reference>
<dbReference type="Pfam" id="PF11006">
    <property type="entry name" value="DUF2845"/>
    <property type="match status" value="1"/>
</dbReference>
<dbReference type="EMBL" id="CP136986">
    <property type="protein sequence ID" value="WOS75969.1"/>
    <property type="molecule type" value="Genomic_DNA"/>
</dbReference>
<evidence type="ECO:0000313" key="7">
    <source>
        <dbReference type="EMBL" id="WOS75969.1"/>
    </source>
</evidence>
<evidence type="ECO:0000313" key="5">
    <source>
        <dbReference type="EMBL" id="RPM06919.1"/>
    </source>
</evidence>
<reference evidence="5 11" key="4">
    <citation type="submission" date="2019-01" db="EMBL/GenBank/DDBJ databases">
        <title>The Pseudomonas aeruginosa pan-genome provides new insights on its population structure, horizontal gene transfer and pathogenicity.</title>
        <authorList>
            <person name="Freschi L."/>
            <person name="Vincent A.T."/>
            <person name="Jeukens J."/>
            <person name="Emond-Rheault J.-G."/>
            <person name="Kukavica-Ibrulj I."/>
            <person name="Dupont M.-J."/>
            <person name="Charette S.J."/>
            <person name="Boyle B."/>
            <person name="Levesque R.C."/>
        </authorList>
    </citation>
    <scope>NUCLEOTIDE SEQUENCE [LARGE SCALE GENOMIC DNA]</scope>
    <source>
        <strain evidence="5 11">PA-W36</strain>
    </source>
</reference>